<reference evidence="4" key="1">
    <citation type="submission" date="2024-04" db="EMBL/GenBank/DDBJ databases">
        <title>Salinicola lusitanus LLJ914,a marine bacterium isolated from the Okinawa Trough.</title>
        <authorList>
            <person name="Li J."/>
        </authorList>
    </citation>
    <scope>NUCLEOTIDE SEQUENCE [LARGE SCALE GENOMIC DNA]</scope>
</reference>
<dbReference type="EMBL" id="JBBPFD010000016">
    <property type="protein sequence ID" value="KAK7893561.1"/>
    <property type="molecule type" value="Genomic_DNA"/>
</dbReference>
<feature type="signal peptide" evidence="1">
    <location>
        <begin position="1"/>
        <end position="20"/>
    </location>
</feature>
<dbReference type="Proteomes" id="UP001460270">
    <property type="component" value="Unassembled WGS sequence"/>
</dbReference>
<proteinExistence type="predicted"/>
<evidence type="ECO:0000256" key="1">
    <source>
        <dbReference type="SAM" id="SignalP"/>
    </source>
</evidence>
<dbReference type="AlphaFoldDB" id="A0AAW0NK07"/>
<feature type="domain" description="Snake toxin/toxin-like" evidence="2">
    <location>
        <begin position="21"/>
        <end position="91"/>
    </location>
</feature>
<comment type="caution">
    <text evidence="3">The sequence shown here is derived from an EMBL/GenBank/DDBJ whole genome shotgun (WGS) entry which is preliminary data.</text>
</comment>
<sequence length="91" mass="9923">MKNLQILAVLLVLSIGISEALKCNRCVPSTPRGTCHTTVETCSRPDEVCASAVSTGIISSYFKRCMKASDAHILDSSPYYKVFTCTTDRCN</sequence>
<keyword evidence="4" id="KW-1185">Reference proteome</keyword>
<dbReference type="SUPFAM" id="SSF57302">
    <property type="entry name" value="Snake toxin-like"/>
    <property type="match status" value="1"/>
</dbReference>
<evidence type="ECO:0000313" key="4">
    <source>
        <dbReference type="Proteomes" id="UP001460270"/>
    </source>
</evidence>
<evidence type="ECO:0000313" key="3">
    <source>
        <dbReference type="EMBL" id="KAK7893561.1"/>
    </source>
</evidence>
<accession>A0AAW0NK07</accession>
<evidence type="ECO:0000259" key="2">
    <source>
        <dbReference type="Pfam" id="PF00087"/>
    </source>
</evidence>
<protein>
    <recommendedName>
        <fullName evidence="2">Snake toxin/toxin-like domain-containing protein</fullName>
    </recommendedName>
</protein>
<dbReference type="Pfam" id="PF00087">
    <property type="entry name" value="Toxin_TOLIP"/>
    <property type="match status" value="1"/>
</dbReference>
<feature type="chain" id="PRO_5043553125" description="Snake toxin/toxin-like domain-containing protein" evidence="1">
    <location>
        <begin position="21"/>
        <end position="91"/>
    </location>
</feature>
<organism evidence="3 4">
    <name type="scientific">Mugilogobius chulae</name>
    <name type="common">yellowstripe goby</name>
    <dbReference type="NCBI Taxonomy" id="88201"/>
    <lineage>
        <taxon>Eukaryota</taxon>
        <taxon>Metazoa</taxon>
        <taxon>Chordata</taxon>
        <taxon>Craniata</taxon>
        <taxon>Vertebrata</taxon>
        <taxon>Euteleostomi</taxon>
        <taxon>Actinopterygii</taxon>
        <taxon>Neopterygii</taxon>
        <taxon>Teleostei</taxon>
        <taxon>Neoteleostei</taxon>
        <taxon>Acanthomorphata</taxon>
        <taxon>Gobiaria</taxon>
        <taxon>Gobiiformes</taxon>
        <taxon>Gobioidei</taxon>
        <taxon>Gobiidae</taxon>
        <taxon>Gobionellinae</taxon>
        <taxon>Mugilogobius</taxon>
    </lineage>
</organism>
<dbReference type="InterPro" id="IPR045860">
    <property type="entry name" value="Snake_toxin-like_sf"/>
</dbReference>
<gene>
    <name evidence="3" type="ORF">WMY93_022713</name>
</gene>
<name>A0AAW0NK07_9GOBI</name>
<keyword evidence="1" id="KW-0732">Signal</keyword>
<dbReference type="InterPro" id="IPR035076">
    <property type="entry name" value="Toxin/TOLIP"/>
</dbReference>